<keyword evidence="2" id="KW-0813">Transport</keyword>
<feature type="transmembrane region" description="Helical" evidence="8">
    <location>
        <begin position="243"/>
        <end position="262"/>
    </location>
</feature>
<evidence type="ECO:0000256" key="7">
    <source>
        <dbReference type="ARBA" id="ARBA00023136"/>
    </source>
</evidence>
<comment type="caution">
    <text evidence="10">The sequence shown here is derived from an EMBL/GenBank/DDBJ whole genome shotgun (WGS) entry which is preliminary data.</text>
</comment>
<feature type="transmembrane region" description="Helical" evidence="8">
    <location>
        <begin position="142"/>
        <end position="159"/>
    </location>
</feature>
<comment type="subcellular location">
    <subcellularLocation>
        <location evidence="1">Cell inner membrane</location>
        <topology evidence="1">Multi-pass membrane protein</topology>
    </subcellularLocation>
</comment>
<evidence type="ECO:0000259" key="9">
    <source>
        <dbReference type="Pfam" id="PF12832"/>
    </source>
</evidence>
<keyword evidence="3" id="KW-1003">Cell membrane</keyword>
<dbReference type="AlphaFoldDB" id="A0A8J6QJI3"/>
<feature type="transmembrane region" description="Helical" evidence="8">
    <location>
        <begin position="103"/>
        <end position="121"/>
    </location>
</feature>
<feature type="transmembrane region" description="Helical" evidence="8">
    <location>
        <begin position="12"/>
        <end position="35"/>
    </location>
</feature>
<evidence type="ECO:0000313" key="10">
    <source>
        <dbReference type="EMBL" id="MBD1390264.1"/>
    </source>
</evidence>
<proteinExistence type="predicted"/>
<dbReference type="GO" id="GO:0030395">
    <property type="term" value="F:lactose binding"/>
    <property type="evidence" value="ECO:0007669"/>
    <property type="project" value="TreeGrafter"/>
</dbReference>
<keyword evidence="6 8" id="KW-1133">Transmembrane helix</keyword>
<feature type="transmembrane region" description="Helical" evidence="8">
    <location>
        <begin position="204"/>
        <end position="223"/>
    </location>
</feature>
<dbReference type="InterPro" id="IPR036259">
    <property type="entry name" value="MFS_trans_sf"/>
</dbReference>
<accession>A0A8J6QJI3</accession>
<keyword evidence="7 8" id="KW-0472">Membrane</keyword>
<keyword evidence="11" id="KW-1185">Reference proteome</keyword>
<dbReference type="Gene3D" id="1.20.1250.20">
    <property type="entry name" value="MFS general substrate transporter like domains"/>
    <property type="match status" value="2"/>
</dbReference>
<feature type="transmembrane region" description="Helical" evidence="8">
    <location>
        <begin position="366"/>
        <end position="385"/>
    </location>
</feature>
<evidence type="ECO:0000256" key="5">
    <source>
        <dbReference type="ARBA" id="ARBA00022692"/>
    </source>
</evidence>
<dbReference type="PANTHER" id="PTHR23522">
    <property type="entry name" value="BLL5896 PROTEIN"/>
    <property type="match status" value="1"/>
</dbReference>
<dbReference type="NCBIfam" id="NF037955">
    <property type="entry name" value="mfs"/>
    <property type="match status" value="1"/>
</dbReference>
<evidence type="ECO:0000313" key="11">
    <source>
        <dbReference type="Proteomes" id="UP000638014"/>
    </source>
</evidence>
<protein>
    <submittedName>
        <fullName evidence="10">MFS transporter</fullName>
    </submittedName>
</protein>
<feature type="transmembrane region" description="Helical" evidence="8">
    <location>
        <begin position="295"/>
        <end position="315"/>
    </location>
</feature>
<dbReference type="Pfam" id="PF12832">
    <property type="entry name" value="MFS_1_like"/>
    <property type="match status" value="1"/>
</dbReference>
<evidence type="ECO:0000256" key="3">
    <source>
        <dbReference type="ARBA" id="ARBA00022475"/>
    </source>
</evidence>
<feature type="transmembrane region" description="Helical" evidence="8">
    <location>
        <begin position="335"/>
        <end position="354"/>
    </location>
</feature>
<keyword evidence="5 8" id="KW-0812">Transmembrane</keyword>
<dbReference type="RefSeq" id="WP_191145338.1">
    <property type="nucleotide sequence ID" value="NZ_JACXAF010000016.1"/>
</dbReference>
<feature type="transmembrane region" description="Helical" evidence="8">
    <location>
        <begin position="269"/>
        <end position="289"/>
    </location>
</feature>
<sequence length="396" mass="42679">MLTAQANVRRSDITILSGAYFTFFAIVGLMVPYLSVYLDRLGYDSQSIGELLAMVATMRIIGPSLWSAIADKTGRHILVARIGGLCALLSLVSLFWLESRLGRLIALAAFNLFWTAVLPQVEVITLRKLAVIPGMYGKVRSAGSLGFIVISTLAGVAIADYGADAFVAIGVILAVLLLANLCLVAQPKIPQQQIQQEAQSHAPFWSLALIGLVTCSFLIQTSHGAYYSFFILYMVDLGYSEFAAGWLVALGVLAEIVLFWRIGSLFSRFRLMTLFQAALVLTCLRWLLMSGWADIWPVLTLSLLLHAASFGIIHACSMRWLHHHIASAHHSKAQALYSGTGFGAGSVAGPAVVAPLWQQGAGAMESYLVCAGIAALAIVVFQLTIKSSAMNDSPPE</sequence>
<evidence type="ECO:0000256" key="4">
    <source>
        <dbReference type="ARBA" id="ARBA00022519"/>
    </source>
</evidence>
<feature type="transmembrane region" description="Helical" evidence="8">
    <location>
        <begin position="78"/>
        <end position="97"/>
    </location>
</feature>
<name>A0A8J6QJI3_9GAMM</name>
<gene>
    <name evidence="10" type="ORF">IC617_12550</name>
</gene>
<feature type="transmembrane region" description="Helical" evidence="8">
    <location>
        <begin position="47"/>
        <end position="66"/>
    </location>
</feature>
<feature type="transmembrane region" description="Helical" evidence="8">
    <location>
        <begin position="165"/>
        <end position="183"/>
    </location>
</feature>
<dbReference type="GO" id="GO:0005886">
    <property type="term" value="C:plasma membrane"/>
    <property type="evidence" value="ECO:0007669"/>
    <property type="project" value="UniProtKB-SubCell"/>
</dbReference>
<dbReference type="InterPro" id="IPR024989">
    <property type="entry name" value="MFS_assoc_dom"/>
</dbReference>
<organism evidence="10 11">
    <name type="scientific">Neiella litorisoli</name>
    <dbReference type="NCBI Taxonomy" id="2771431"/>
    <lineage>
        <taxon>Bacteria</taxon>
        <taxon>Pseudomonadati</taxon>
        <taxon>Pseudomonadota</taxon>
        <taxon>Gammaproteobacteria</taxon>
        <taxon>Alteromonadales</taxon>
        <taxon>Echinimonadaceae</taxon>
        <taxon>Neiella</taxon>
    </lineage>
</organism>
<dbReference type="InterPro" id="IPR026032">
    <property type="entry name" value="HcaT-like"/>
</dbReference>
<evidence type="ECO:0000256" key="1">
    <source>
        <dbReference type="ARBA" id="ARBA00004429"/>
    </source>
</evidence>
<dbReference type="GO" id="GO:0015528">
    <property type="term" value="F:lactose:proton symporter activity"/>
    <property type="evidence" value="ECO:0007669"/>
    <property type="project" value="TreeGrafter"/>
</dbReference>
<dbReference type="PANTHER" id="PTHR23522:SF10">
    <property type="entry name" value="3-PHENYLPROPIONIC ACID TRANSPORTER-RELATED"/>
    <property type="match status" value="1"/>
</dbReference>
<dbReference type="SUPFAM" id="SSF103473">
    <property type="entry name" value="MFS general substrate transporter"/>
    <property type="match status" value="1"/>
</dbReference>
<evidence type="ECO:0000256" key="2">
    <source>
        <dbReference type="ARBA" id="ARBA00022448"/>
    </source>
</evidence>
<evidence type="ECO:0000256" key="6">
    <source>
        <dbReference type="ARBA" id="ARBA00022989"/>
    </source>
</evidence>
<reference evidence="10" key="1">
    <citation type="submission" date="2020-09" db="EMBL/GenBank/DDBJ databases">
        <title>A novel bacterium of genus Neiella, isolated from South China Sea.</title>
        <authorList>
            <person name="Huang H."/>
            <person name="Mo K."/>
            <person name="Hu Y."/>
        </authorList>
    </citation>
    <scope>NUCLEOTIDE SEQUENCE</scope>
    <source>
        <strain evidence="10">HB171785</strain>
    </source>
</reference>
<keyword evidence="4" id="KW-0997">Cell inner membrane</keyword>
<dbReference type="PIRSF" id="PIRSF004925">
    <property type="entry name" value="HcaT"/>
    <property type="match status" value="1"/>
</dbReference>
<dbReference type="Proteomes" id="UP000638014">
    <property type="component" value="Unassembled WGS sequence"/>
</dbReference>
<dbReference type="EMBL" id="JACXAF010000016">
    <property type="protein sequence ID" value="MBD1390264.1"/>
    <property type="molecule type" value="Genomic_DNA"/>
</dbReference>
<feature type="domain" description="Major facilitator superfamily associated" evidence="9">
    <location>
        <begin position="14"/>
        <end position="367"/>
    </location>
</feature>
<evidence type="ECO:0000256" key="8">
    <source>
        <dbReference type="SAM" id="Phobius"/>
    </source>
</evidence>